<proteinExistence type="predicted"/>
<comment type="caution">
    <text evidence="5">The sequence shown here is derived from an EMBL/GenBank/DDBJ whole genome shotgun (WGS) entry which is preliminary data.</text>
</comment>
<dbReference type="SUPFAM" id="SSF49854">
    <property type="entry name" value="Spermadhesin, CUB domain"/>
    <property type="match status" value="1"/>
</dbReference>
<keyword evidence="6" id="KW-1185">Reference proteome</keyword>
<gene>
    <name evidence="5" type="ORF">AAG570_001642</name>
</gene>
<dbReference type="Gene3D" id="2.60.120.290">
    <property type="entry name" value="Spermadhesin, CUB domain"/>
    <property type="match status" value="1"/>
</dbReference>
<evidence type="ECO:0000256" key="3">
    <source>
        <dbReference type="SAM" id="MobiDB-lite"/>
    </source>
</evidence>
<reference evidence="5 6" key="1">
    <citation type="submission" date="2024-07" db="EMBL/GenBank/DDBJ databases">
        <title>Chromosome-level genome assembly of the water stick insect Ranatra chinensis (Heteroptera: Nepidae).</title>
        <authorList>
            <person name="Liu X."/>
        </authorList>
    </citation>
    <scope>NUCLEOTIDE SEQUENCE [LARGE SCALE GENOMIC DNA]</scope>
    <source>
        <strain evidence="5">Cailab_2021Rc</strain>
        <tissue evidence="5">Muscle</tissue>
    </source>
</reference>
<dbReference type="PROSITE" id="PS01180">
    <property type="entry name" value="CUB"/>
    <property type="match status" value="1"/>
</dbReference>
<comment type="caution">
    <text evidence="2">Lacks conserved residue(s) required for the propagation of feature annotation.</text>
</comment>
<evidence type="ECO:0000313" key="5">
    <source>
        <dbReference type="EMBL" id="KAL1123872.1"/>
    </source>
</evidence>
<evidence type="ECO:0000259" key="4">
    <source>
        <dbReference type="PROSITE" id="PS01180"/>
    </source>
</evidence>
<evidence type="ECO:0000313" key="6">
    <source>
        <dbReference type="Proteomes" id="UP001558652"/>
    </source>
</evidence>
<dbReference type="Proteomes" id="UP001558652">
    <property type="component" value="Unassembled WGS sequence"/>
</dbReference>
<feature type="domain" description="CUB" evidence="4">
    <location>
        <begin position="1163"/>
        <end position="1245"/>
    </location>
</feature>
<organism evidence="5 6">
    <name type="scientific">Ranatra chinensis</name>
    <dbReference type="NCBI Taxonomy" id="642074"/>
    <lineage>
        <taxon>Eukaryota</taxon>
        <taxon>Metazoa</taxon>
        <taxon>Ecdysozoa</taxon>
        <taxon>Arthropoda</taxon>
        <taxon>Hexapoda</taxon>
        <taxon>Insecta</taxon>
        <taxon>Pterygota</taxon>
        <taxon>Neoptera</taxon>
        <taxon>Paraneoptera</taxon>
        <taxon>Hemiptera</taxon>
        <taxon>Heteroptera</taxon>
        <taxon>Panheteroptera</taxon>
        <taxon>Nepomorpha</taxon>
        <taxon>Nepidae</taxon>
        <taxon>Ranatrinae</taxon>
        <taxon>Ranatra</taxon>
    </lineage>
</organism>
<feature type="region of interest" description="Disordered" evidence="3">
    <location>
        <begin position="1302"/>
        <end position="1326"/>
    </location>
</feature>
<keyword evidence="1" id="KW-1015">Disulfide bond</keyword>
<sequence length="1481" mass="163205">MASKRRNMFQKNKTQETTENASCFLTPFCVYEMASSQNSYLVQERLAVLEDATTRESRYRKCPLRPFNTQDGWSPSGVDLWVLGENECGSAIDDFVFTESFDSSQAGCNFSIFKNNSEVCGLALTLEGSDCNEGYVEADEDERLCAGSGWKWFGFRGDRVVVRIGGGPASRAVVHGRQVGCGEGLSPLRDDTAECTRVLEGKEFLIRDIKGSERGCSYNVVKNSSLVCSLVLSVDGGSCIDGRVTVGEEKICPGAWERFVFEEDNLSFKLEGPDVSKVIVHGRQADCAEGAGDPSKSCARKVSDKEFTMNYTLGEEGCEYSIVKNGTGFCGVALRLDGLNCDRGYVLLGRQKLCPGSGWKMFDFEGESLQLSVWGKGSYRMDVKQVSCLEEFRSLVALNTTCRQDLGNSDFTIIYTAGDMSCVYGVTKSGSHVCALDIRLEGVNCSQGYVSPVGLDTMICRDDGWKRVEFIGEKLDFRVVGDGVSKIMVHGKQVSCGEGGRSRFVITAILDKCDLKIGHRDFTIQYAPESPKDCEYKILRNSSKVCGLGVRVVGADCSRGYVLVRDGKVCKDDGWKRFEFSGDYLDIRAIAEGASRMVVEGSQVNCDEVATPRLASYTGPDKCRRKLETRVFSIHHRPEREAGCVYEIHRKDSGVCGLAIRVDCKEGQVVIGSENICGSGDWRNFKFNDPTVELIVDGTDSIDISGFQVDCPQKSQPFSLPNGGCLKEVRDAVFNVSHKSEITGNCVYFIEKNSSLICALYLRVKGKSCGDGYATLEGEKICAGDGWKKFNFNSETLEVQVEAREGLEGRQVSCRRTDTNGKILCHKRISDTEFRIRGPCQYTVLRNHSRVCGLGMSVHGEGCALIGNATICEDDGRKSLKFGENSLDVTVEDGTVLEGAQVNCVGELYGRCLRRVSDLNFRLRNFGGGCTYVVARNGSGVCGLVVHNEGDGCMTVGGERVCGGGGPRRVQFAGDEVEVTTPGGAVLVGRQVSCAAAATRARSCCPREQTGGRVVTLASPGGPWDCEMRVPRLGPQFCRLRMTFSYFWVGRGEDGYGCRGGLEVDGYVWCGCQSGLVWTTSRFVFEELTNEAVFRLWDDGLEWQRGHRRGFLLTVEQVECYGPGNGRTFDIPGIPFNLVGRRRFKRDRWDGRCLAGPPRVIDCPRYPQRPEFQGDDPCRLLEAASGTIASPRYPGSYPPYSKHCYRLGEDECGWELYFHDFEFPEDGGQCSRGYLQVDGKRYCGRSLVRKSMKLAKGGELRLSGSGRGGRGYLAKYRRLRCPQPPNGDFDYSYNGNPDYGDYDGNGNDDGYDGNGNDDGYDGNGNNDGGRPGDCSFVFLRERFTIRHGPVRMGASKCLYTVRKSSQDVCGLELNVRDLNLECGKETLYVGGKYYCGILSRDKEIVHEFIIAIPDGVNSFFVPENRGRDFPGGLHNFEMRSATTRDGTGTEVEGRDVGSSISIDSRDRYIRAAEPLQVSFYP</sequence>
<evidence type="ECO:0000256" key="2">
    <source>
        <dbReference type="PROSITE-ProRule" id="PRU00059"/>
    </source>
</evidence>
<name>A0ABD0Y9D6_9HEMI</name>
<dbReference type="InterPro" id="IPR000859">
    <property type="entry name" value="CUB_dom"/>
</dbReference>
<accession>A0ABD0Y9D6</accession>
<dbReference type="InterPro" id="IPR035914">
    <property type="entry name" value="Sperma_CUB_dom_sf"/>
</dbReference>
<protein>
    <recommendedName>
        <fullName evidence="4">CUB domain-containing protein</fullName>
    </recommendedName>
</protein>
<dbReference type="EMBL" id="JBFDAA010000011">
    <property type="protein sequence ID" value="KAL1123872.1"/>
    <property type="molecule type" value="Genomic_DNA"/>
</dbReference>
<evidence type="ECO:0000256" key="1">
    <source>
        <dbReference type="ARBA" id="ARBA00023157"/>
    </source>
</evidence>